<proteinExistence type="predicted"/>
<evidence type="ECO:0000313" key="7">
    <source>
        <dbReference type="EMBL" id="GAA2701371.1"/>
    </source>
</evidence>
<feature type="signal peptide" evidence="6">
    <location>
        <begin position="1"/>
        <end position="27"/>
    </location>
</feature>
<organism evidence="7 8">
    <name type="scientific">Nonomuraea recticatena</name>
    <dbReference type="NCBI Taxonomy" id="46178"/>
    <lineage>
        <taxon>Bacteria</taxon>
        <taxon>Bacillati</taxon>
        <taxon>Actinomycetota</taxon>
        <taxon>Actinomycetes</taxon>
        <taxon>Streptosporangiales</taxon>
        <taxon>Streptosporangiaceae</taxon>
        <taxon>Nonomuraea</taxon>
    </lineage>
</organism>
<dbReference type="PANTHER" id="PTHR23221">
    <property type="entry name" value="GLYCOSYLPHOSPHATIDYLINOSITOL PHOSPHOLIPASE D"/>
    <property type="match status" value="1"/>
</dbReference>
<dbReference type="Pfam" id="PF01839">
    <property type="entry name" value="FG-GAP"/>
    <property type="match status" value="3"/>
</dbReference>
<evidence type="ECO:0000256" key="1">
    <source>
        <dbReference type="ARBA" id="ARBA00022729"/>
    </source>
</evidence>
<feature type="chain" id="PRO_5047238183" evidence="6">
    <location>
        <begin position="28"/>
        <end position="472"/>
    </location>
</feature>
<dbReference type="Proteomes" id="UP001501666">
    <property type="component" value="Unassembled WGS sequence"/>
</dbReference>
<keyword evidence="3" id="KW-0378">Hydrolase</keyword>
<dbReference type="EMBL" id="BAAATE010000067">
    <property type="protein sequence ID" value="GAA2701371.1"/>
    <property type="molecule type" value="Genomic_DNA"/>
</dbReference>
<dbReference type="SMART" id="SM00191">
    <property type="entry name" value="Int_alpha"/>
    <property type="match status" value="3"/>
</dbReference>
<evidence type="ECO:0000256" key="2">
    <source>
        <dbReference type="ARBA" id="ARBA00022737"/>
    </source>
</evidence>
<dbReference type="InterPro" id="IPR013519">
    <property type="entry name" value="Int_alpha_beta-p"/>
</dbReference>
<protein>
    <submittedName>
        <fullName evidence="7">FG-GAP repeat protein</fullName>
    </submittedName>
</protein>
<feature type="region of interest" description="Disordered" evidence="5">
    <location>
        <begin position="380"/>
        <end position="402"/>
    </location>
</feature>
<dbReference type="InterPro" id="IPR013517">
    <property type="entry name" value="FG-GAP"/>
</dbReference>
<dbReference type="SUPFAM" id="SSF69318">
    <property type="entry name" value="Integrin alpha N-terminal domain"/>
    <property type="match status" value="2"/>
</dbReference>
<keyword evidence="2" id="KW-0677">Repeat</keyword>
<evidence type="ECO:0000256" key="6">
    <source>
        <dbReference type="SAM" id="SignalP"/>
    </source>
</evidence>
<evidence type="ECO:0000256" key="5">
    <source>
        <dbReference type="SAM" id="MobiDB-lite"/>
    </source>
</evidence>
<dbReference type="RefSeq" id="WP_346157936.1">
    <property type="nucleotide sequence ID" value="NZ_BAAATE010000067.1"/>
</dbReference>
<dbReference type="Gene3D" id="2.130.10.130">
    <property type="entry name" value="Integrin alpha, N-terminal"/>
    <property type="match status" value="2"/>
</dbReference>
<dbReference type="InterPro" id="IPR028994">
    <property type="entry name" value="Integrin_alpha_N"/>
</dbReference>
<comment type="caution">
    <text evidence="7">The sequence shown here is derived from an EMBL/GenBank/DDBJ whole genome shotgun (WGS) entry which is preliminary data.</text>
</comment>
<evidence type="ECO:0000256" key="3">
    <source>
        <dbReference type="ARBA" id="ARBA00022801"/>
    </source>
</evidence>
<accession>A0ABN3TFW5</accession>
<keyword evidence="1 6" id="KW-0732">Signal</keyword>
<dbReference type="PROSITE" id="PS51470">
    <property type="entry name" value="FG_GAP"/>
    <property type="match status" value="2"/>
</dbReference>
<name>A0ABN3TFW5_9ACTN</name>
<dbReference type="PANTHER" id="PTHR23221:SF7">
    <property type="entry name" value="PHOSPHATIDYLINOSITOL-GLYCAN-SPECIFIC PHOSPHOLIPASE D"/>
    <property type="match status" value="1"/>
</dbReference>
<sequence>MHVTFRATLLLALTTALAIPASTPATAQAAPPAKNTDFNGDGYNDLAVGSPSYPGPAGSATSGLITVLYGGPNGLSGHDLARPEPDCVISHAEGPAPCARWGSALISADLEGDGRRELISAGEQDIQVYSLTTGGLSLRRTAGIVGGYSHYAGGLAAGQMDTDPKTDIAAAWRLPYHGSTGGWYNGGPPEAADALPGTQSSVHTAATGRLNGDDILEMVAVTSPHGPNWYDTKLVYISDIRTPSATPYVMGSQAACGSTAPTAQACPKHDSKLAVGRVNGDGYDDLVMVTPSTGTINVWYGSYYGAGVTYPAFTARALPWLTGLSHNRISLAVGDINGDGAAEIAIGAPEADASGHYKAGLVALVPGSRSGPQTAGVRLISQDGDSADPAADPVPEQSAPGDGFGTAVSILDVTGDGKGELLVGAPGKNARRGMLTLLPGTATGAFPAAQIVHAQDVGAIEPAARFAGALPQ</sequence>
<evidence type="ECO:0000313" key="8">
    <source>
        <dbReference type="Proteomes" id="UP001501666"/>
    </source>
</evidence>
<gene>
    <name evidence="7" type="ORF">GCM10010412_099090</name>
</gene>
<keyword evidence="8" id="KW-1185">Reference proteome</keyword>
<evidence type="ECO:0000256" key="4">
    <source>
        <dbReference type="ARBA" id="ARBA00023180"/>
    </source>
</evidence>
<reference evidence="7 8" key="1">
    <citation type="journal article" date="2019" name="Int. J. Syst. Evol. Microbiol.">
        <title>The Global Catalogue of Microorganisms (GCM) 10K type strain sequencing project: providing services to taxonomists for standard genome sequencing and annotation.</title>
        <authorList>
            <consortium name="The Broad Institute Genomics Platform"/>
            <consortium name="The Broad Institute Genome Sequencing Center for Infectious Disease"/>
            <person name="Wu L."/>
            <person name="Ma J."/>
        </authorList>
    </citation>
    <scope>NUCLEOTIDE SEQUENCE [LARGE SCALE GENOMIC DNA]</scope>
    <source>
        <strain evidence="7 8">JCM 6835</strain>
    </source>
</reference>
<keyword evidence="4" id="KW-0325">Glycoprotein</keyword>